<name>A0A081L7F9_9BACI</name>
<comment type="caution">
    <text evidence="1">The sequence shown here is derived from an EMBL/GenBank/DDBJ whole genome shotgun (WGS) entry which is preliminary data.</text>
</comment>
<dbReference type="EMBL" id="JOTP01000030">
    <property type="protein sequence ID" value="KEP25185.1"/>
    <property type="molecule type" value="Genomic_DNA"/>
</dbReference>
<evidence type="ECO:0000313" key="2">
    <source>
        <dbReference type="Proteomes" id="UP000028091"/>
    </source>
</evidence>
<dbReference type="Pfam" id="PF10049">
    <property type="entry name" value="DUF2283"/>
    <property type="match status" value="1"/>
</dbReference>
<accession>A0A081L7F9</accession>
<evidence type="ECO:0008006" key="3">
    <source>
        <dbReference type="Google" id="ProtNLM"/>
    </source>
</evidence>
<organism evidence="1 2">
    <name type="scientific">Bacillus zhangzhouensis</name>
    <dbReference type="NCBI Taxonomy" id="1178540"/>
    <lineage>
        <taxon>Bacteria</taxon>
        <taxon>Bacillati</taxon>
        <taxon>Bacillota</taxon>
        <taxon>Bacilli</taxon>
        <taxon>Bacillales</taxon>
        <taxon>Bacillaceae</taxon>
        <taxon>Bacillus</taxon>
    </lineage>
</organism>
<dbReference type="PIRSF" id="PIRSF021389">
    <property type="entry name" value="UCP021389"/>
    <property type="match status" value="1"/>
</dbReference>
<keyword evidence="2" id="KW-1185">Reference proteome</keyword>
<dbReference type="InterPro" id="IPR016789">
    <property type="entry name" value="UCP021389"/>
</dbReference>
<dbReference type="eggNOG" id="ENOG5030DFU">
    <property type="taxonomic scope" value="Bacteria"/>
</dbReference>
<dbReference type="InterPro" id="IPR019270">
    <property type="entry name" value="DUF2283"/>
</dbReference>
<protein>
    <recommendedName>
        <fullName evidence="3">DUF2283 domain-containing protein</fullName>
    </recommendedName>
</protein>
<gene>
    <name evidence="1" type="ORF">BA70_11755</name>
</gene>
<proteinExistence type="predicted"/>
<dbReference type="AlphaFoldDB" id="A0A081L7F9"/>
<dbReference type="Proteomes" id="UP000028091">
    <property type="component" value="Unassembled WGS sequence"/>
</dbReference>
<reference evidence="1 2" key="1">
    <citation type="submission" date="2012-09" db="EMBL/GenBank/DDBJ databases">
        <title>Genome Sequence of Bacillus sp. DW5-4.</title>
        <authorList>
            <person name="Lai Q."/>
            <person name="Liu Y."/>
            <person name="Shao Z."/>
        </authorList>
    </citation>
    <scope>NUCLEOTIDE SEQUENCE [LARGE SCALE GENOMIC DNA]</scope>
    <source>
        <strain evidence="1 2">DW5-4</strain>
    </source>
</reference>
<evidence type="ECO:0000313" key="1">
    <source>
        <dbReference type="EMBL" id="KEP25185.1"/>
    </source>
</evidence>
<sequence>MKNRITFDKTANFGYIYVFNKKYKYQIKETEELEANELIALDIDRENKIVGLEVFGEEAIYIKNNEISQMYKQIDGSYYFLLVDKPVKSSSIFLGIEFLFENEDYTNFIGYKILDNEKYKKEHLN</sequence>